<dbReference type="RefSeq" id="WP_181919464.1">
    <property type="nucleotide sequence ID" value="NZ_NFZV01000017.1"/>
</dbReference>
<evidence type="ECO:0000259" key="3">
    <source>
        <dbReference type="Pfam" id="PF05239"/>
    </source>
</evidence>
<proteinExistence type="predicted"/>
<dbReference type="InterPro" id="IPR011033">
    <property type="entry name" value="PRC_barrel-like_sf"/>
</dbReference>
<dbReference type="InterPro" id="IPR027275">
    <property type="entry name" value="PRC-brl_dom"/>
</dbReference>
<dbReference type="Pfam" id="PF05239">
    <property type="entry name" value="PRC"/>
    <property type="match status" value="1"/>
</dbReference>
<keyword evidence="5" id="KW-1185">Reference proteome</keyword>
<accession>A0A3E0WTT9</accession>
<evidence type="ECO:0000313" key="4">
    <source>
        <dbReference type="EMBL" id="RFA35377.1"/>
    </source>
</evidence>
<feature type="region of interest" description="Disordered" evidence="1">
    <location>
        <begin position="174"/>
        <end position="206"/>
    </location>
</feature>
<reference evidence="5" key="1">
    <citation type="submission" date="2017-05" db="EMBL/GenBank/DDBJ databases">
        <authorList>
            <person name="Sharma S."/>
            <person name="Sidhu C."/>
            <person name="Pinnaka A.K."/>
        </authorList>
    </citation>
    <scope>NUCLEOTIDE SEQUENCE [LARGE SCALE GENOMIC DNA]</scope>
    <source>
        <strain evidence="5">AK93</strain>
    </source>
</reference>
<dbReference type="Gene3D" id="2.30.30.240">
    <property type="entry name" value="PRC-barrel domain"/>
    <property type="match status" value="1"/>
</dbReference>
<feature type="compositionally biased region" description="Acidic residues" evidence="1">
    <location>
        <begin position="174"/>
        <end position="199"/>
    </location>
</feature>
<protein>
    <recommendedName>
        <fullName evidence="3">PRC-barrel domain-containing protein</fullName>
    </recommendedName>
</protein>
<organism evidence="4 5">
    <name type="scientific">Alkalilimnicola ehrlichii</name>
    <dbReference type="NCBI Taxonomy" id="351052"/>
    <lineage>
        <taxon>Bacteria</taxon>
        <taxon>Pseudomonadati</taxon>
        <taxon>Pseudomonadota</taxon>
        <taxon>Gammaproteobacteria</taxon>
        <taxon>Chromatiales</taxon>
        <taxon>Ectothiorhodospiraceae</taxon>
        <taxon>Alkalilimnicola</taxon>
    </lineage>
</organism>
<dbReference type="EMBL" id="NFZW01000012">
    <property type="protein sequence ID" value="RFA35377.1"/>
    <property type="molecule type" value="Genomic_DNA"/>
</dbReference>
<name>A0A3E0WTT9_9GAMM</name>
<comment type="caution">
    <text evidence="4">The sequence shown here is derived from an EMBL/GenBank/DDBJ whole genome shotgun (WGS) entry which is preliminary data.</text>
</comment>
<evidence type="ECO:0000313" key="5">
    <source>
        <dbReference type="Proteomes" id="UP000256763"/>
    </source>
</evidence>
<evidence type="ECO:0000256" key="2">
    <source>
        <dbReference type="SAM" id="SignalP"/>
    </source>
</evidence>
<gene>
    <name evidence="4" type="ORF">CAL65_12925</name>
</gene>
<feature type="signal peptide" evidence="2">
    <location>
        <begin position="1"/>
        <end position="35"/>
    </location>
</feature>
<sequence>MQVKQTQSRAHGFRRTLLAAAVSFALAGAGGYAMAEDRAGYDDQAAMEDQAAQDQAMVQEDQAMMEEDTAAIGEMDEQEAEQLIGQDLESQQGETLGQIQGVVRDEQDQLALVVQEEGGDMLGLGGGAERVVPLDQVEQTDTGAVLTTPDEDLAQMEEFQEDQYETVAMNGEVEETAEVEEDTAWGDETETQMETETQDFGEQPAG</sequence>
<dbReference type="AlphaFoldDB" id="A0A3E0WTT9"/>
<dbReference type="Proteomes" id="UP000256763">
    <property type="component" value="Unassembled WGS sequence"/>
</dbReference>
<dbReference type="SUPFAM" id="SSF50346">
    <property type="entry name" value="PRC-barrel domain"/>
    <property type="match status" value="1"/>
</dbReference>
<feature type="domain" description="PRC-barrel" evidence="3">
    <location>
        <begin position="75"/>
        <end position="153"/>
    </location>
</feature>
<keyword evidence="2" id="KW-0732">Signal</keyword>
<evidence type="ECO:0000256" key="1">
    <source>
        <dbReference type="SAM" id="MobiDB-lite"/>
    </source>
</evidence>
<feature type="chain" id="PRO_5017552974" description="PRC-barrel domain-containing protein" evidence="2">
    <location>
        <begin position="36"/>
        <end position="206"/>
    </location>
</feature>